<name>A0A1V4JC63_PATFA</name>
<comment type="caution">
    <text evidence="2">The sequence shown here is derived from an EMBL/GenBank/DDBJ whole genome shotgun (WGS) entry which is preliminary data.</text>
</comment>
<dbReference type="Proteomes" id="UP000190648">
    <property type="component" value="Unassembled WGS sequence"/>
</dbReference>
<evidence type="ECO:0000313" key="3">
    <source>
        <dbReference type="Proteomes" id="UP000190648"/>
    </source>
</evidence>
<sequence>MTVQLASLLLEGPSNNGMKKNEEIGVSILHCQSLELCCPSLALVSAGTAQPCSQLPDSPHYSPNNQWISNTSTLPSLHLFVPGRQQEELGHASAATAHGKNSFISITSRSTSQRKQQQ</sequence>
<reference evidence="2 3" key="1">
    <citation type="submission" date="2016-02" db="EMBL/GenBank/DDBJ databases">
        <title>Band-tailed pigeon sequencing and assembly.</title>
        <authorList>
            <person name="Soares A.E."/>
            <person name="Novak B.J."/>
            <person name="Rice E.S."/>
            <person name="O'Connell B."/>
            <person name="Chang D."/>
            <person name="Weber S."/>
            <person name="Shapiro B."/>
        </authorList>
    </citation>
    <scope>NUCLEOTIDE SEQUENCE [LARGE SCALE GENOMIC DNA]</scope>
    <source>
        <strain evidence="2">BTP2013</strain>
        <tissue evidence="2">Blood</tissue>
    </source>
</reference>
<accession>A0A1V4JC63</accession>
<proteinExistence type="predicted"/>
<dbReference type="AlphaFoldDB" id="A0A1V4JC63"/>
<gene>
    <name evidence="2" type="ORF">AV530_012678</name>
</gene>
<protein>
    <submittedName>
        <fullName evidence="2">Uncharacterized protein</fullName>
    </submittedName>
</protein>
<keyword evidence="3" id="KW-1185">Reference proteome</keyword>
<evidence type="ECO:0000256" key="1">
    <source>
        <dbReference type="SAM" id="MobiDB-lite"/>
    </source>
</evidence>
<organism evidence="2 3">
    <name type="scientific">Patagioenas fasciata monilis</name>
    <dbReference type="NCBI Taxonomy" id="372326"/>
    <lineage>
        <taxon>Eukaryota</taxon>
        <taxon>Metazoa</taxon>
        <taxon>Chordata</taxon>
        <taxon>Craniata</taxon>
        <taxon>Vertebrata</taxon>
        <taxon>Euteleostomi</taxon>
        <taxon>Archelosauria</taxon>
        <taxon>Archosauria</taxon>
        <taxon>Dinosauria</taxon>
        <taxon>Saurischia</taxon>
        <taxon>Theropoda</taxon>
        <taxon>Coelurosauria</taxon>
        <taxon>Aves</taxon>
        <taxon>Neognathae</taxon>
        <taxon>Neoaves</taxon>
        <taxon>Columbimorphae</taxon>
        <taxon>Columbiformes</taxon>
        <taxon>Columbidae</taxon>
        <taxon>Patagioenas</taxon>
    </lineage>
</organism>
<evidence type="ECO:0000313" key="2">
    <source>
        <dbReference type="EMBL" id="OPJ69690.1"/>
    </source>
</evidence>
<dbReference type="EMBL" id="LSYS01008075">
    <property type="protein sequence ID" value="OPJ69690.1"/>
    <property type="molecule type" value="Genomic_DNA"/>
</dbReference>
<feature type="region of interest" description="Disordered" evidence="1">
    <location>
        <begin position="89"/>
        <end position="118"/>
    </location>
</feature>
<feature type="compositionally biased region" description="Low complexity" evidence="1">
    <location>
        <begin position="104"/>
        <end position="118"/>
    </location>
</feature>